<dbReference type="OrthoDB" id="7851871at2759"/>
<organism evidence="2">
    <name type="scientific">Bactrocera dorsalis</name>
    <name type="common">Oriental fruit fly</name>
    <name type="synonym">Dacus dorsalis</name>
    <dbReference type="NCBI Taxonomy" id="27457"/>
    <lineage>
        <taxon>Eukaryota</taxon>
        <taxon>Metazoa</taxon>
        <taxon>Ecdysozoa</taxon>
        <taxon>Arthropoda</taxon>
        <taxon>Hexapoda</taxon>
        <taxon>Insecta</taxon>
        <taxon>Pterygota</taxon>
        <taxon>Neoptera</taxon>
        <taxon>Endopterygota</taxon>
        <taxon>Diptera</taxon>
        <taxon>Brachycera</taxon>
        <taxon>Muscomorpha</taxon>
        <taxon>Tephritoidea</taxon>
        <taxon>Tephritidae</taxon>
        <taxon>Bactrocera</taxon>
        <taxon>Bactrocera</taxon>
    </lineage>
</organism>
<protein>
    <submittedName>
        <fullName evidence="2">Uncharacterized protein</fullName>
    </submittedName>
</protein>
<keyword evidence="1" id="KW-0812">Transmembrane</keyword>
<sequence length="204" mass="23538">NNRLIGVFARLNRMCWRMKFYVGIIITAFFVFMRFAEAEQSYTVKNERFEHYDGVPETLFFADNMKVIGRQRTWNGTMKFLVDMDNEHFKISVETFHAQPGDDNFKSLPMGVQHIPLCDGFKTYFAKVAQPSFVHGENTDFPYIPEEGLCPIPKGEYYFKNLTLKTDTWPTQLPKGNIKVKMTFFKDGVNIGAGAVVMKVEDGE</sequence>
<dbReference type="AlphaFoldDB" id="A0A034WN05"/>
<accession>A0A034WN05</accession>
<dbReference type="Pfam" id="PF06477">
    <property type="entry name" value="DUF1091"/>
    <property type="match status" value="1"/>
</dbReference>
<dbReference type="InterPro" id="IPR010512">
    <property type="entry name" value="DUF1091"/>
</dbReference>
<reference evidence="2" key="1">
    <citation type="journal article" date="2014" name="BMC Genomics">
        <title>Characterizing the developmental transcriptome of the oriental fruit fly, Bactrocera dorsalis (Diptera: Tephritidae) through comparative genomic analysis with Drosophila melanogaster utilizing modENCODE datasets.</title>
        <authorList>
            <person name="Geib S.M."/>
            <person name="Calla B."/>
            <person name="Hall B."/>
            <person name="Hou S."/>
            <person name="Manoukis N.C."/>
        </authorList>
    </citation>
    <scope>NUCLEOTIDE SEQUENCE</scope>
    <source>
        <strain evidence="2">Punador</strain>
    </source>
</reference>
<dbReference type="PANTHER" id="PTHR21112">
    <property type="entry name" value="CHEMOSENSORY PROTEIN A 29A-RELATED"/>
    <property type="match status" value="1"/>
</dbReference>
<keyword evidence="1" id="KW-0472">Membrane</keyword>
<feature type="transmembrane region" description="Helical" evidence="1">
    <location>
        <begin position="20"/>
        <end position="36"/>
    </location>
</feature>
<feature type="non-terminal residue" evidence="2">
    <location>
        <position position="1"/>
    </location>
</feature>
<proteinExistence type="predicted"/>
<evidence type="ECO:0000256" key="1">
    <source>
        <dbReference type="SAM" id="Phobius"/>
    </source>
</evidence>
<name>A0A034WN05_BACDO</name>
<dbReference type="PANTHER" id="PTHR21112:SF0">
    <property type="entry name" value="CHEMOSENSORY PROTEIN A 29A-RELATED"/>
    <property type="match status" value="1"/>
</dbReference>
<evidence type="ECO:0000313" key="2">
    <source>
        <dbReference type="EMBL" id="JAC55555.1"/>
    </source>
</evidence>
<keyword evidence="1" id="KW-1133">Transmembrane helix</keyword>
<dbReference type="EMBL" id="GAKP01003397">
    <property type="protein sequence ID" value="JAC55555.1"/>
    <property type="molecule type" value="Transcribed_RNA"/>
</dbReference>